<proteinExistence type="predicted"/>
<dbReference type="EMBL" id="AHCD03000020">
    <property type="protein sequence ID" value="KAF7788630.1"/>
    <property type="molecule type" value="Genomic_DNA"/>
</dbReference>
<comment type="caution">
    <text evidence="1">The sequence shown here is derived from an EMBL/GenBank/DDBJ whole genome shotgun (WGS) entry which is preliminary data.</text>
</comment>
<gene>
    <name evidence="1" type="ORF">PRUB_a1645</name>
</gene>
<reference evidence="1 2" key="1">
    <citation type="journal article" date="2012" name="J. Bacteriol.">
        <title>Genome sequence of the cycloprodigiosin-producing bacterial strain Pseudoalteromonas rubra ATCC 29570(T).</title>
        <authorList>
            <person name="Xie B.B."/>
            <person name="Shu Y.L."/>
            <person name="Qin Q.L."/>
            <person name="Rong J.C."/>
            <person name="Zhang X.Y."/>
            <person name="Chen X.L."/>
            <person name="Zhou B.C."/>
            <person name="Zhang Y.Z."/>
        </authorList>
    </citation>
    <scope>NUCLEOTIDE SEQUENCE [LARGE SCALE GENOMIC DNA]</scope>
    <source>
        <strain evidence="1 2">DSM 6842</strain>
    </source>
</reference>
<organism evidence="1 2">
    <name type="scientific">Pseudoalteromonas rubra</name>
    <dbReference type="NCBI Taxonomy" id="43658"/>
    <lineage>
        <taxon>Bacteria</taxon>
        <taxon>Pseudomonadati</taxon>
        <taxon>Pseudomonadota</taxon>
        <taxon>Gammaproteobacteria</taxon>
        <taxon>Alteromonadales</taxon>
        <taxon>Pseudoalteromonadaceae</taxon>
        <taxon>Pseudoalteromonas</taxon>
    </lineage>
</organism>
<evidence type="ECO:0000313" key="1">
    <source>
        <dbReference type="EMBL" id="KAF7788630.1"/>
    </source>
</evidence>
<name>A0A8T0CDL1_9GAMM</name>
<evidence type="ECO:0000313" key="2">
    <source>
        <dbReference type="Proteomes" id="UP000016480"/>
    </source>
</evidence>
<dbReference type="GeneID" id="61355787"/>
<dbReference type="Proteomes" id="UP000016480">
    <property type="component" value="Unassembled WGS sequence"/>
</dbReference>
<accession>A0A8T0CDL1</accession>
<protein>
    <submittedName>
        <fullName evidence="1">Uncharacterized protein</fullName>
    </submittedName>
</protein>
<dbReference type="RefSeq" id="WP_155946254.1">
    <property type="nucleotide sequence ID" value="NZ_AHCD03000020.1"/>
</dbReference>
<sequence length="50" mass="5427">MKLKLNKKAVKTLQSKGLNTEQTQAIAGAGNQASVDICWTHPAYAACRMH</sequence>
<dbReference type="AlphaFoldDB" id="A0A8T0CDL1"/>